<evidence type="ECO:0000313" key="1">
    <source>
        <dbReference type="EMBL" id="MBJ6360942.1"/>
    </source>
</evidence>
<organism evidence="1 2">
    <name type="scientific">Paenibacillus roseus</name>
    <dbReference type="NCBI Taxonomy" id="2798579"/>
    <lineage>
        <taxon>Bacteria</taxon>
        <taxon>Bacillati</taxon>
        <taxon>Bacillota</taxon>
        <taxon>Bacilli</taxon>
        <taxon>Bacillales</taxon>
        <taxon>Paenibacillaceae</taxon>
        <taxon>Paenibacillus</taxon>
    </lineage>
</organism>
<dbReference type="AlphaFoldDB" id="A0A934MUC3"/>
<dbReference type="RefSeq" id="WP_199018637.1">
    <property type="nucleotide sequence ID" value="NZ_JAELUP010000016.1"/>
</dbReference>
<name>A0A934MUC3_9BACL</name>
<dbReference type="Proteomes" id="UP000640274">
    <property type="component" value="Unassembled WGS sequence"/>
</dbReference>
<dbReference type="EMBL" id="JAELUP010000016">
    <property type="protein sequence ID" value="MBJ6360942.1"/>
    <property type="molecule type" value="Genomic_DNA"/>
</dbReference>
<protein>
    <recommendedName>
        <fullName evidence="3">Helix-turn-helix conjugative transposon-like domain-containing protein</fullName>
    </recommendedName>
</protein>
<evidence type="ECO:0008006" key="3">
    <source>
        <dbReference type="Google" id="ProtNLM"/>
    </source>
</evidence>
<evidence type="ECO:0000313" key="2">
    <source>
        <dbReference type="Proteomes" id="UP000640274"/>
    </source>
</evidence>
<gene>
    <name evidence="1" type="ORF">JFN88_06365</name>
</gene>
<accession>A0A934MUC3</accession>
<comment type="caution">
    <text evidence="1">The sequence shown here is derived from an EMBL/GenBank/DDBJ whole genome shotgun (WGS) entry which is preliminary data.</text>
</comment>
<reference evidence="1" key="1">
    <citation type="submission" date="2020-12" db="EMBL/GenBank/DDBJ databases">
        <authorList>
            <person name="Huq M.A."/>
        </authorList>
    </citation>
    <scope>NUCLEOTIDE SEQUENCE</scope>
    <source>
        <strain evidence="1">MAHUQ-46</strain>
    </source>
</reference>
<keyword evidence="2" id="KW-1185">Reference proteome</keyword>
<sequence length="70" mass="8058">MEKQNVEGTISNAEISQLILEAKQANHGSTLKLLQLFKKDINRMSQFIRMPKEDAVSHIIVEFLEFIKKS</sequence>
<proteinExistence type="predicted"/>